<feature type="coiled-coil region" evidence="7">
    <location>
        <begin position="542"/>
        <end position="569"/>
    </location>
</feature>
<dbReference type="InterPro" id="IPR036890">
    <property type="entry name" value="HATPase_C_sf"/>
</dbReference>
<dbReference type="SMART" id="SM00388">
    <property type="entry name" value="HisKA"/>
    <property type="match status" value="1"/>
</dbReference>
<dbReference type="Gene3D" id="1.10.287.130">
    <property type="match status" value="1"/>
</dbReference>
<dbReference type="InterPro" id="IPR050736">
    <property type="entry name" value="Sensor_HK_Regulatory"/>
</dbReference>
<dbReference type="SUPFAM" id="SSF53850">
    <property type="entry name" value="Periplasmic binding protein-like II"/>
    <property type="match status" value="1"/>
</dbReference>
<keyword evidence="3" id="KW-0597">Phosphoprotein</keyword>
<evidence type="ECO:0000256" key="3">
    <source>
        <dbReference type="ARBA" id="ARBA00022553"/>
    </source>
</evidence>
<keyword evidence="8" id="KW-1133">Transmembrane helix</keyword>
<dbReference type="PANTHER" id="PTHR43711">
    <property type="entry name" value="TWO-COMPONENT HISTIDINE KINASE"/>
    <property type="match status" value="1"/>
</dbReference>
<dbReference type="PROSITE" id="PS50109">
    <property type="entry name" value="HIS_KIN"/>
    <property type="match status" value="1"/>
</dbReference>
<dbReference type="InterPro" id="IPR001638">
    <property type="entry name" value="Solute-binding_3/MltF_N"/>
</dbReference>
<evidence type="ECO:0000313" key="11">
    <source>
        <dbReference type="EMBL" id="SEF82792.1"/>
    </source>
</evidence>
<dbReference type="PRINTS" id="PR00344">
    <property type="entry name" value="BCTRLSENSOR"/>
</dbReference>
<keyword evidence="6" id="KW-0902">Two-component regulatory system</keyword>
<dbReference type="Pfam" id="PF02518">
    <property type="entry name" value="HATPase_c"/>
    <property type="match status" value="1"/>
</dbReference>
<dbReference type="Pfam" id="PF00512">
    <property type="entry name" value="HisKA"/>
    <property type="match status" value="1"/>
</dbReference>
<dbReference type="InterPro" id="IPR003594">
    <property type="entry name" value="HATPase_dom"/>
</dbReference>
<keyword evidence="8" id="KW-0812">Transmembrane</keyword>
<dbReference type="SMART" id="SM00062">
    <property type="entry name" value="PBPb"/>
    <property type="match status" value="1"/>
</dbReference>
<evidence type="ECO:0000256" key="6">
    <source>
        <dbReference type="ARBA" id="ARBA00023012"/>
    </source>
</evidence>
<feature type="coiled-coil region" evidence="7">
    <location>
        <begin position="666"/>
        <end position="693"/>
    </location>
</feature>
<keyword evidence="4" id="KW-0808">Transferase</keyword>
<dbReference type="InterPro" id="IPR001610">
    <property type="entry name" value="PAC"/>
</dbReference>
<dbReference type="InterPro" id="IPR036097">
    <property type="entry name" value="HisK_dim/P_sf"/>
</dbReference>
<dbReference type="Gene3D" id="3.30.450.20">
    <property type="entry name" value="PAS domain"/>
    <property type="match status" value="2"/>
</dbReference>
<feature type="transmembrane region" description="Helical" evidence="8">
    <location>
        <begin position="263"/>
        <end position="285"/>
    </location>
</feature>
<dbReference type="Proteomes" id="UP000236735">
    <property type="component" value="Unassembled WGS sequence"/>
</dbReference>
<dbReference type="InterPro" id="IPR000700">
    <property type="entry name" value="PAS-assoc_C"/>
</dbReference>
<dbReference type="InterPro" id="IPR003661">
    <property type="entry name" value="HisK_dim/P_dom"/>
</dbReference>
<dbReference type="CDD" id="cd00082">
    <property type="entry name" value="HisKA"/>
    <property type="match status" value="1"/>
</dbReference>
<dbReference type="EC" id="2.7.13.3" evidence="2"/>
<dbReference type="SUPFAM" id="SSF47384">
    <property type="entry name" value="Homodimeric domain of signal transducing histidine kinase"/>
    <property type="match status" value="1"/>
</dbReference>
<dbReference type="Gene3D" id="3.40.190.10">
    <property type="entry name" value="Periplasmic binding protein-like II"/>
    <property type="match status" value="2"/>
</dbReference>
<dbReference type="SUPFAM" id="SSF55874">
    <property type="entry name" value="ATPase domain of HSP90 chaperone/DNA topoisomerase II/histidine kinase"/>
    <property type="match status" value="1"/>
</dbReference>
<dbReference type="InterPro" id="IPR035965">
    <property type="entry name" value="PAS-like_dom_sf"/>
</dbReference>
<dbReference type="InterPro" id="IPR005467">
    <property type="entry name" value="His_kinase_dom"/>
</dbReference>
<evidence type="ECO:0000313" key="12">
    <source>
        <dbReference type="Proteomes" id="UP000236735"/>
    </source>
</evidence>
<dbReference type="PROSITE" id="PS50113">
    <property type="entry name" value="PAC"/>
    <property type="match status" value="2"/>
</dbReference>
<name>A0A1H5V5V1_XYLRU</name>
<dbReference type="InterPro" id="IPR004358">
    <property type="entry name" value="Sig_transdc_His_kin-like_C"/>
</dbReference>
<dbReference type="AlphaFoldDB" id="A0A1H5V5V1"/>
<dbReference type="Pfam" id="PF00497">
    <property type="entry name" value="SBP_bac_3"/>
    <property type="match status" value="1"/>
</dbReference>
<keyword evidence="5 11" id="KW-0418">Kinase</keyword>
<dbReference type="SMART" id="SM00387">
    <property type="entry name" value="HATPase_c"/>
    <property type="match status" value="1"/>
</dbReference>
<feature type="domain" description="Histidine kinase" evidence="9">
    <location>
        <begin position="700"/>
        <end position="911"/>
    </location>
</feature>
<feature type="domain" description="PAC" evidence="10">
    <location>
        <begin position="491"/>
        <end position="544"/>
    </location>
</feature>
<feature type="domain" description="PAC" evidence="10">
    <location>
        <begin position="624"/>
        <end position="682"/>
    </location>
</feature>
<evidence type="ECO:0000259" key="9">
    <source>
        <dbReference type="PROSITE" id="PS50109"/>
    </source>
</evidence>
<protein>
    <recommendedName>
        <fullName evidence="2">histidine kinase</fullName>
        <ecNumber evidence="2">2.7.13.3</ecNumber>
    </recommendedName>
</protein>
<keyword evidence="7" id="KW-0175">Coiled coil</keyword>
<dbReference type="InterPro" id="IPR000014">
    <property type="entry name" value="PAS"/>
</dbReference>
<keyword evidence="8" id="KW-0472">Membrane</keyword>
<dbReference type="EMBL" id="FNUV01000004">
    <property type="protein sequence ID" value="SEF82792.1"/>
    <property type="molecule type" value="Genomic_DNA"/>
</dbReference>
<evidence type="ECO:0000256" key="4">
    <source>
        <dbReference type="ARBA" id="ARBA00022679"/>
    </source>
</evidence>
<evidence type="ECO:0000256" key="2">
    <source>
        <dbReference type="ARBA" id="ARBA00012438"/>
    </source>
</evidence>
<evidence type="ECO:0000256" key="8">
    <source>
        <dbReference type="SAM" id="Phobius"/>
    </source>
</evidence>
<proteinExistence type="predicted"/>
<sequence>MTKKIYILIATCVLSFCNVLTAKALFIREYTEEHPLVIVSDWEFPPYEFRNDKGEPDGYNIEVLDLILTKLDIPHVFQMKEWYQCTEAFEKREADLIHALSYMFRRRPYVMTQNMITYYNIKAARLKTTPPLKRLSQLTETDTLVLKKNDYVALRISEIKDHPFKVEYHSSREALTGIHSGKYKYYLWGEIPLATKVKEYGVNGVVLDDTDIPAGELRIIGYDKDLIDAIDDNFARLEQSGKLEKIRDKWFHPERVHNDTSPVALIILSGIIIFGIIALLLSRLIRSRVKAAINKTVETNQMMTLALNMGKYYVIEYDLHTHHLRNIYGDLLPEEGASDEYYRSHIHPNEQSELGNEIRQMSVGRTHWEAKIHWNMGTEDVPDWRYLEGDAVIEMKNGKPRYIINTLKDMTEEVREERLNREIGNKYQRMLSTSLIAMSYYDKDGIFLDANEKMKQLCEFSKENERYFRSLSLFDATFLKGQFDPKSKDNFHICQRMFYPEMGIFKYVELKIRPTYDEDGELRFFIVTGRDLTAERQMYLELRRHDKEIQNASEAINRYEKQLRYLLENSKMYVWKSNLKTHEITFSRSLRNYDQKSSLDEYTASMYDNEQSDSSSAIQDKDTMDKPFNVIHHFKHTHFSKKPVWMAISGIPTFDREGNRIGYFGVERDITDLMEAQQKLKEETERAEDSGKMKSAFLANMTHEIRTPLNAIVGFSDLLPMVDSKEERMEFIRIIRNNCDMLMRLINDILEASNMGQALSIKPEKVDFSKVFNDICQILAQRVQEAGVEFIKDNPYDTFPATIDIGRVQQVLTNFTTNAVKYTHEGHIKLGYKEQDNGIYYYCEDTGTGIPKEKQASVFERFVKLNDFVQGTGLGLSICKAIAERCGGKIGVTSEGEGHGSTFWLWTPRIINTSNDTQD</sequence>
<evidence type="ECO:0000259" key="10">
    <source>
        <dbReference type="PROSITE" id="PS50113"/>
    </source>
</evidence>
<evidence type="ECO:0000256" key="7">
    <source>
        <dbReference type="SAM" id="Coils"/>
    </source>
</evidence>
<dbReference type="SUPFAM" id="SSF55785">
    <property type="entry name" value="PYP-like sensor domain (PAS domain)"/>
    <property type="match status" value="3"/>
</dbReference>
<gene>
    <name evidence="11" type="ORF">SAMN05216354_1768</name>
</gene>
<dbReference type="SMART" id="SM00086">
    <property type="entry name" value="PAC"/>
    <property type="match status" value="2"/>
</dbReference>
<accession>A0A1H5V5V1</accession>
<dbReference type="PANTHER" id="PTHR43711:SF31">
    <property type="entry name" value="HISTIDINE KINASE"/>
    <property type="match status" value="1"/>
</dbReference>
<evidence type="ECO:0000256" key="1">
    <source>
        <dbReference type="ARBA" id="ARBA00000085"/>
    </source>
</evidence>
<comment type="catalytic activity">
    <reaction evidence="1">
        <text>ATP + protein L-histidine = ADP + protein N-phospho-L-histidine.</text>
        <dbReference type="EC" id="2.7.13.3"/>
    </reaction>
</comment>
<dbReference type="GO" id="GO:0000155">
    <property type="term" value="F:phosphorelay sensor kinase activity"/>
    <property type="evidence" value="ECO:0007669"/>
    <property type="project" value="InterPro"/>
</dbReference>
<evidence type="ECO:0000256" key="5">
    <source>
        <dbReference type="ARBA" id="ARBA00022777"/>
    </source>
</evidence>
<dbReference type="RefSeq" id="WP_103915705.1">
    <property type="nucleotide sequence ID" value="NZ_FNUV01000004.1"/>
</dbReference>
<reference evidence="11 12" key="1">
    <citation type="submission" date="2016-10" db="EMBL/GenBank/DDBJ databases">
        <authorList>
            <person name="de Groot N.N."/>
        </authorList>
    </citation>
    <scope>NUCLEOTIDE SEQUENCE [LARGE SCALE GENOMIC DNA]</scope>
    <source>
        <strain evidence="11 12">AR32</strain>
    </source>
</reference>
<dbReference type="Gene3D" id="3.30.565.10">
    <property type="entry name" value="Histidine kinase-like ATPase, C-terminal domain"/>
    <property type="match status" value="1"/>
</dbReference>
<dbReference type="Pfam" id="PF13426">
    <property type="entry name" value="PAS_9"/>
    <property type="match status" value="2"/>
</dbReference>
<organism evidence="11 12">
    <name type="scientific">Xylanibacter ruminicola</name>
    <name type="common">Prevotella ruminicola</name>
    <dbReference type="NCBI Taxonomy" id="839"/>
    <lineage>
        <taxon>Bacteria</taxon>
        <taxon>Pseudomonadati</taxon>
        <taxon>Bacteroidota</taxon>
        <taxon>Bacteroidia</taxon>
        <taxon>Bacteroidales</taxon>
        <taxon>Prevotellaceae</taxon>
        <taxon>Xylanibacter</taxon>
    </lineage>
</organism>